<reference evidence="1" key="1">
    <citation type="submission" date="2021-09" db="EMBL/GenBank/DDBJ databases">
        <authorList>
            <person name="Andersen S.H."/>
            <person name="Beall E.A."/>
            <person name="Cappelle B."/>
            <person name="Falteisek K.J."/>
            <person name="Fenske B.A."/>
            <person name="Gansluckner N.W."/>
            <person name="Gilbertson S.M."/>
            <person name="Krings K.J."/>
            <person name="Mobeck M."/>
            <person name="Odeku J.O."/>
            <person name="Poncelet M.E."/>
            <person name="Rohr J.R."/>
            <person name="Rolands L."/>
            <person name="Whipple C.D."/>
            <person name="Whipple E.M."/>
            <person name="Spring A.M."/>
            <person name="Klyczek K."/>
            <person name="Garlena R.A."/>
            <person name="Russell D.A."/>
            <person name="Pope W.H."/>
            <person name="Jacobs-Sera D."/>
            <person name="Hatfull G.F."/>
        </authorList>
    </citation>
    <scope>NUCLEOTIDE SEQUENCE</scope>
</reference>
<organism evidence="1 2">
    <name type="scientific">Microbacterium phage Pumpernickel</name>
    <dbReference type="NCBI Taxonomy" id="2885983"/>
    <lineage>
        <taxon>Viruses</taxon>
        <taxon>Duplodnaviria</taxon>
        <taxon>Heunggongvirae</taxon>
        <taxon>Uroviricota</taxon>
        <taxon>Caudoviricetes</taxon>
        <taxon>Pumpernickelvirus</taxon>
        <taxon>Pumpernickelvirus pumpernickel</taxon>
    </lineage>
</organism>
<dbReference type="EMBL" id="OK040790">
    <property type="protein sequence ID" value="UDL15945.1"/>
    <property type="molecule type" value="Genomic_DNA"/>
</dbReference>
<name>A0AAE8Y781_9CAUD</name>
<evidence type="ECO:0000313" key="2">
    <source>
        <dbReference type="Proteomes" id="UP000827768"/>
    </source>
</evidence>
<accession>A0AAE8Y781</accession>
<dbReference type="Proteomes" id="UP000827768">
    <property type="component" value="Segment"/>
</dbReference>
<protein>
    <submittedName>
        <fullName evidence="1">Uncharacterized protein</fullName>
    </submittedName>
</protein>
<dbReference type="RefSeq" id="YP_010755185.1">
    <property type="nucleotide sequence ID" value="NC_073468.1"/>
</dbReference>
<gene>
    <name evidence="1" type="primary">195</name>
    <name evidence="1" type="ORF">SEA_PUMPERNICKEL_195</name>
</gene>
<sequence length="92" mass="10353">MVTNYGPTGAPKVQWFWSSHAYGNCLRCGKDLCQADFSGKVITWHPEYDYAAAESRCDVERPDDSFDEVIIPPSGWSGMSVPNTYFLPRNNT</sequence>
<dbReference type="GeneID" id="80019836"/>
<dbReference type="KEGG" id="vg:80019836"/>
<proteinExistence type="predicted"/>
<evidence type="ECO:0000313" key="1">
    <source>
        <dbReference type="EMBL" id="UDL15945.1"/>
    </source>
</evidence>
<keyword evidence="2" id="KW-1185">Reference proteome</keyword>